<evidence type="ECO:0000256" key="9">
    <source>
        <dbReference type="PROSITE-ProRule" id="PRU01193"/>
    </source>
</evidence>
<keyword evidence="14" id="KW-1185">Reference proteome</keyword>
<dbReference type="InterPro" id="IPR005170">
    <property type="entry name" value="Transptr-assoc_dom"/>
</dbReference>
<dbReference type="InterPro" id="IPR016169">
    <property type="entry name" value="FAD-bd_PCMH_sub2"/>
</dbReference>
<dbReference type="CDD" id="cd04590">
    <property type="entry name" value="CBS_pair_CorC_HlyC_assoc"/>
    <property type="match status" value="1"/>
</dbReference>
<keyword evidence="7 9" id="KW-0472">Membrane</keyword>
<dbReference type="Gene3D" id="3.10.580.10">
    <property type="entry name" value="CBS-domain"/>
    <property type="match status" value="1"/>
</dbReference>
<feature type="transmembrane region" description="Helical" evidence="10">
    <location>
        <begin position="112"/>
        <end position="133"/>
    </location>
</feature>
<accession>A0A017RTT3</accession>
<dbReference type="SUPFAM" id="SSF56176">
    <property type="entry name" value="FAD-binding/transporter-associated domain-like"/>
    <property type="match status" value="1"/>
</dbReference>
<name>A0A017RTT3_9CLOT</name>
<dbReference type="PANTHER" id="PTHR22777">
    <property type="entry name" value="HEMOLYSIN-RELATED"/>
    <property type="match status" value="1"/>
</dbReference>
<evidence type="ECO:0000256" key="6">
    <source>
        <dbReference type="ARBA" id="ARBA00023122"/>
    </source>
</evidence>
<dbReference type="Gene3D" id="3.30.465.10">
    <property type="match status" value="1"/>
</dbReference>
<dbReference type="InterPro" id="IPR036318">
    <property type="entry name" value="FAD-bd_PCMH-like_sf"/>
</dbReference>
<evidence type="ECO:0000259" key="12">
    <source>
        <dbReference type="PROSITE" id="PS51846"/>
    </source>
</evidence>
<evidence type="ECO:0000256" key="8">
    <source>
        <dbReference type="PROSITE-ProRule" id="PRU00703"/>
    </source>
</evidence>
<feature type="domain" description="CNNM transmembrane" evidence="12">
    <location>
        <begin position="7"/>
        <end position="211"/>
    </location>
</feature>
<comment type="subcellular location">
    <subcellularLocation>
        <location evidence="1">Membrane</location>
        <topology evidence="1">Multi-pass membrane protein</topology>
    </subcellularLocation>
</comment>
<dbReference type="PROSITE" id="PS51371">
    <property type="entry name" value="CBS"/>
    <property type="match status" value="2"/>
</dbReference>
<comment type="similarity">
    <text evidence="2">Belongs to the UPF0053 family.</text>
</comment>
<dbReference type="Proteomes" id="UP000019681">
    <property type="component" value="Unassembled WGS sequence"/>
</dbReference>
<keyword evidence="4" id="KW-0677">Repeat</keyword>
<evidence type="ECO:0000313" key="14">
    <source>
        <dbReference type="Proteomes" id="UP000019681"/>
    </source>
</evidence>
<dbReference type="SMART" id="SM00116">
    <property type="entry name" value="CBS"/>
    <property type="match status" value="2"/>
</dbReference>
<dbReference type="SMART" id="SM01091">
    <property type="entry name" value="CorC_HlyC"/>
    <property type="match status" value="1"/>
</dbReference>
<evidence type="ECO:0000256" key="3">
    <source>
        <dbReference type="ARBA" id="ARBA00022692"/>
    </source>
</evidence>
<dbReference type="PROSITE" id="PS51846">
    <property type="entry name" value="CNNM"/>
    <property type="match status" value="1"/>
</dbReference>
<feature type="transmembrane region" description="Helical" evidence="10">
    <location>
        <begin position="153"/>
        <end position="175"/>
    </location>
</feature>
<keyword evidence="3 9" id="KW-0812">Transmembrane</keyword>
<evidence type="ECO:0000256" key="2">
    <source>
        <dbReference type="ARBA" id="ARBA00006337"/>
    </source>
</evidence>
<evidence type="ECO:0000256" key="1">
    <source>
        <dbReference type="ARBA" id="ARBA00004141"/>
    </source>
</evidence>
<keyword evidence="6 8" id="KW-0129">CBS domain</keyword>
<proteinExistence type="inferred from homology"/>
<evidence type="ECO:0000313" key="13">
    <source>
        <dbReference type="EMBL" id="EYE88047.1"/>
    </source>
</evidence>
<keyword evidence="5 9" id="KW-1133">Transmembrane helix</keyword>
<dbReference type="InterPro" id="IPR044751">
    <property type="entry name" value="Ion_transp-like_CBS"/>
</dbReference>
<evidence type="ECO:0000259" key="11">
    <source>
        <dbReference type="PROSITE" id="PS51371"/>
    </source>
</evidence>
<evidence type="ECO:0008006" key="15">
    <source>
        <dbReference type="Google" id="ProtNLM"/>
    </source>
</evidence>
<dbReference type="FunFam" id="3.10.580.10:FF:000002">
    <property type="entry name" value="Magnesium/cobalt efflux protein CorC"/>
    <property type="match status" value="1"/>
</dbReference>
<dbReference type="STRING" id="1403537.Q428_09935"/>
<feature type="transmembrane region" description="Helical" evidence="10">
    <location>
        <begin position="12"/>
        <end position="36"/>
    </location>
</feature>
<dbReference type="GO" id="GO:0050660">
    <property type="term" value="F:flavin adenine dinucleotide binding"/>
    <property type="evidence" value="ECO:0007669"/>
    <property type="project" value="InterPro"/>
</dbReference>
<evidence type="ECO:0000256" key="4">
    <source>
        <dbReference type="ARBA" id="ARBA00022737"/>
    </source>
</evidence>
<feature type="domain" description="CBS" evidence="11">
    <location>
        <begin position="230"/>
        <end position="290"/>
    </location>
</feature>
<dbReference type="Pfam" id="PF01595">
    <property type="entry name" value="CNNM"/>
    <property type="match status" value="1"/>
</dbReference>
<gene>
    <name evidence="13" type="ORF">Q428_09935</name>
</gene>
<evidence type="ECO:0000256" key="5">
    <source>
        <dbReference type="ARBA" id="ARBA00022989"/>
    </source>
</evidence>
<feature type="domain" description="CBS" evidence="11">
    <location>
        <begin position="296"/>
        <end position="353"/>
    </location>
</feature>
<dbReference type="SUPFAM" id="SSF54631">
    <property type="entry name" value="CBS-domain pair"/>
    <property type="match status" value="1"/>
</dbReference>
<dbReference type="Pfam" id="PF03471">
    <property type="entry name" value="CorC_HlyC"/>
    <property type="match status" value="1"/>
</dbReference>
<dbReference type="InterPro" id="IPR000644">
    <property type="entry name" value="CBS_dom"/>
</dbReference>
<dbReference type="AlphaFoldDB" id="A0A017RTT3"/>
<dbReference type="PANTHER" id="PTHR22777:SF17">
    <property type="entry name" value="UPF0053 PROTEIN SLL0260"/>
    <property type="match status" value="1"/>
</dbReference>
<comment type="caution">
    <text evidence="13">The sequence shown here is derived from an EMBL/GenBank/DDBJ whole genome shotgun (WGS) entry which is preliminary data.</text>
</comment>
<dbReference type="Pfam" id="PF00571">
    <property type="entry name" value="CBS"/>
    <property type="match status" value="2"/>
</dbReference>
<dbReference type="GO" id="GO:0005886">
    <property type="term" value="C:plasma membrane"/>
    <property type="evidence" value="ECO:0007669"/>
    <property type="project" value="TreeGrafter"/>
</dbReference>
<feature type="transmembrane region" description="Helical" evidence="10">
    <location>
        <begin position="67"/>
        <end position="91"/>
    </location>
</feature>
<evidence type="ECO:0000256" key="7">
    <source>
        <dbReference type="ARBA" id="ARBA00023136"/>
    </source>
</evidence>
<dbReference type="InterPro" id="IPR046342">
    <property type="entry name" value="CBS_dom_sf"/>
</dbReference>
<protein>
    <recommendedName>
        <fullName evidence="15">Hemolysin</fullName>
    </recommendedName>
</protein>
<evidence type="ECO:0000256" key="10">
    <source>
        <dbReference type="SAM" id="Phobius"/>
    </source>
</evidence>
<sequence length="447" mass="50249">MKPLAEGYKDVLIQVGLILILILINAFFAASEIAIVSINRNKLNYLAAEGNKKAELVIKLISEPSKFLATIQVGITLAGFLASASAAVTISKYISQLFKATEIAIISKASDQIAIILVTIILSFITLVLGELVPKRVALQNTEAVAMAVVKPIIFFSQITLPFVKILTLSTGFFVKILSGNSELIEEKVTEEEIRMMIDVGEENGVLNETEKEMIDGIFEFDNTLAKEIMTPRTNVFLIDIATPMEELIDEILEEQYSRIPVYENEVDNIVGILYMKDLFFAVRNEGIENISIRKLMRPAYFVPETKNIDKLFRELQNSKNHMAILIDEYGGFSGIVTIEDLIEEVMGNIFDEYDEDYEKSEYIHRIDNNTFIVSGLLGLGEVNELLGVELISEHYDTIGGFVIDLIGNIPKEDEEHIVEYNNLVFKVEKVDEKRIELIKIFKKDGS</sequence>
<organism evidence="13 14">
    <name type="scientific">Fervidicella metallireducens AeB</name>
    <dbReference type="NCBI Taxonomy" id="1403537"/>
    <lineage>
        <taxon>Bacteria</taxon>
        <taxon>Bacillati</taxon>
        <taxon>Bacillota</taxon>
        <taxon>Clostridia</taxon>
        <taxon>Eubacteriales</taxon>
        <taxon>Clostridiaceae</taxon>
        <taxon>Fervidicella</taxon>
    </lineage>
</organism>
<dbReference type="InterPro" id="IPR002550">
    <property type="entry name" value="CNNM"/>
</dbReference>
<reference evidence="13 14" key="1">
    <citation type="journal article" date="2014" name="Genome Announc.">
        <title>Draft Genome Sequence of Fervidicella metallireducens Strain AeBT, an Iron-Reducing Thermoanaerobe from the Great Artesian Basin.</title>
        <authorList>
            <person name="Patel B.K."/>
        </authorList>
    </citation>
    <scope>NUCLEOTIDE SEQUENCE [LARGE SCALE GENOMIC DNA]</scope>
    <source>
        <strain evidence="13 14">AeB</strain>
    </source>
</reference>
<dbReference type="EMBL" id="AZQP01000030">
    <property type="protein sequence ID" value="EYE88047.1"/>
    <property type="molecule type" value="Genomic_DNA"/>
</dbReference>